<dbReference type="EMBL" id="JASAYJ010000024">
    <property type="protein sequence ID" value="MDP8187992.1"/>
    <property type="molecule type" value="Genomic_DNA"/>
</dbReference>
<dbReference type="GeneID" id="300270362"/>
<comment type="caution">
    <text evidence="7">The sequence shown here is derived from an EMBL/GenBank/DDBJ whole genome shotgun (WGS) entry which is preliminary data.</text>
</comment>
<dbReference type="Gene3D" id="3.40.50.150">
    <property type="entry name" value="Vaccinia Virus protein VP39"/>
    <property type="match status" value="1"/>
</dbReference>
<keyword evidence="3 7" id="KW-0489">Methyltransferase</keyword>
<accession>A0AAW8CJU3</accession>
<keyword evidence="4" id="KW-0808">Transferase</keyword>
<dbReference type="Proteomes" id="UP001230466">
    <property type="component" value="Unassembled WGS sequence"/>
</dbReference>
<evidence type="ECO:0000313" key="8">
    <source>
        <dbReference type="Proteomes" id="UP001230466"/>
    </source>
</evidence>
<dbReference type="GO" id="GO:0032259">
    <property type="term" value="P:methylation"/>
    <property type="evidence" value="ECO:0007669"/>
    <property type="project" value="UniProtKB-KW"/>
</dbReference>
<dbReference type="Gene3D" id="1.10.1020.10">
    <property type="entry name" value="Adenine-specific Methyltransferase, Domain 2"/>
    <property type="match status" value="1"/>
</dbReference>
<evidence type="ECO:0000256" key="4">
    <source>
        <dbReference type="ARBA" id="ARBA00022679"/>
    </source>
</evidence>
<protein>
    <recommendedName>
        <fullName evidence="2">site-specific DNA-methyltransferase (adenine-specific)</fullName>
        <ecNumber evidence="2">2.1.1.72</ecNumber>
    </recommendedName>
</protein>
<dbReference type="InterPro" id="IPR012327">
    <property type="entry name" value="MeTrfase_D12"/>
</dbReference>
<dbReference type="GO" id="GO:0009307">
    <property type="term" value="P:DNA restriction-modification system"/>
    <property type="evidence" value="ECO:0007669"/>
    <property type="project" value="InterPro"/>
</dbReference>
<evidence type="ECO:0000256" key="2">
    <source>
        <dbReference type="ARBA" id="ARBA00011900"/>
    </source>
</evidence>
<evidence type="ECO:0000256" key="3">
    <source>
        <dbReference type="ARBA" id="ARBA00022603"/>
    </source>
</evidence>
<dbReference type="GO" id="GO:0043565">
    <property type="term" value="F:sequence-specific DNA binding"/>
    <property type="evidence" value="ECO:0007669"/>
    <property type="project" value="TreeGrafter"/>
</dbReference>
<dbReference type="RefSeq" id="WP_211599214.1">
    <property type="nucleotide sequence ID" value="NZ_JAGRQI010000025.1"/>
</dbReference>
<dbReference type="Pfam" id="PF02086">
    <property type="entry name" value="MethyltransfD12"/>
    <property type="match status" value="1"/>
</dbReference>
<organism evidence="7 8">
    <name type="scientific">Pasteurella atlantica</name>
    <dbReference type="NCBI Taxonomy" id="2827233"/>
    <lineage>
        <taxon>Bacteria</taxon>
        <taxon>Pseudomonadati</taxon>
        <taxon>Pseudomonadota</taxon>
        <taxon>Gammaproteobacteria</taxon>
        <taxon>Pasteurellales</taxon>
        <taxon>Pasteurellaceae</taxon>
        <taxon>Pasteurella</taxon>
    </lineage>
</organism>
<dbReference type="InterPro" id="IPR012263">
    <property type="entry name" value="M_m6A_EcoRV"/>
</dbReference>
<dbReference type="PANTHER" id="PTHR30481">
    <property type="entry name" value="DNA ADENINE METHYLASE"/>
    <property type="match status" value="1"/>
</dbReference>
<dbReference type="GO" id="GO:0009007">
    <property type="term" value="F:site-specific DNA-methyltransferase (adenine-specific) activity"/>
    <property type="evidence" value="ECO:0007669"/>
    <property type="project" value="UniProtKB-EC"/>
</dbReference>
<dbReference type="SUPFAM" id="SSF53335">
    <property type="entry name" value="S-adenosyl-L-methionine-dependent methyltransferases"/>
    <property type="match status" value="1"/>
</dbReference>
<gene>
    <name evidence="7" type="ORF">QJU78_09510</name>
</gene>
<dbReference type="PIRSF" id="PIRSF000398">
    <property type="entry name" value="M_m6A_EcoRV"/>
    <property type="match status" value="1"/>
</dbReference>
<dbReference type="AlphaFoldDB" id="A0AAW8CJU3"/>
<comment type="similarity">
    <text evidence="1">Belongs to the N(4)/N(6)-methyltransferase family.</text>
</comment>
<dbReference type="EC" id="2.1.1.72" evidence="2"/>
<reference evidence="7" key="1">
    <citation type="journal article" date="2023" name="Front. Microbiol.">
        <title>Phylogeography and host specificity of Pasteurellaceae pathogenic to sea-farmed fish in the north-east Atlantic.</title>
        <authorList>
            <person name="Gulla S."/>
            <person name="Colquhoun D.J."/>
            <person name="Olsen A.B."/>
            <person name="Spilsberg B."/>
            <person name="Lagesen K."/>
            <person name="Aakesson C.P."/>
            <person name="Strom S."/>
            <person name="Manji F."/>
            <person name="Birkbeck T.H."/>
            <person name="Nilsen H.K."/>
        </authorList>
    </citation>
    <scope>NUCLEOTIDE SEQUENCE</scope>
    <source>
        <strain evidence="7">VIB1234</strain>
    </source>
</reference>
<proteinExistence type="inferred from homology"/>
<evidence type="ECO:0000313" key="7">
    <source>
        <dbReference type="EMBL" id="MDP8187992.1"/>
    </source>
</evidence>
<keyword evidence="5" id="KW-0949">S-adenosyl-L-methionine</keyword>
<dbReference type="InterPro" id="IPR029063">
    <property type="entry name" value="SAM-dependent_MTases_sf"/>
</dbReference>
<evidence type="ECO:0000256" key="1">
    <source>
        <dbReference type="ARBA" id="ARBA00006594"/>
    </source>
</evidence>
<evidence type="ECO:0000256" key="6">
    <source>
        <dbReference type="ARBA" id="ARBA00047942"/>
    </source>
</evidence>
<dbReference type="PRINTS" id="PR00505">
    <property type="entry name" value="D12N6MTFRASE"/>
</dbReference>
<dbReference type="PANTHER" id="PTHR30481:SF2">
    <property type="entry name" value="SITE-SPECIFIC DNA-METHYLTRANSFERASE (ADENINE-SPECIFIC)"/>
    <property type="match status" value="1"/>
</dbReference>
<dbReference type="GO" id="GO:0006298">
    <property type="term" value="P:mismatch repair"/>
    <property type="evidence" value="ECO:0007669"/>
    <property type="project" value="TreeGrafter"/>
</dbReference>
<dbReference type="GO" id="GO:1904047">
    <property type="term" value="F:S-adenosyl-L-methionine binding"/>
    <property type="evidence" value="ECO:0007669"/>
    <property type="project" value="TreeGrafter"/>
</dbReference>
<evidence type="ECO:0000256" key="5">
    <source>
        <dbReference type="ARBA" id="ARBA00022691"/>
    </source>
</evidence>
<sequence>MFYSPLRYPGGKKRLAEFIAKICVDNNIDGHYIEPYAGGASVALYLLFQNRVKKITINDFDKAIYAFWYCVVHYTEDFCNLIEKTDITISNWNKAKDVQKKKDQISLSAKKQVLELGFSTFFLNRTNRSGIINAGVIGGLEQKGNYKIDCRFNKIDLIKRIRLIAQFRERIILENLDAIELIKKVNKQENTSNYIFYFDPPYYVHGPGLYLNSYLDIDHVKVADEIKNIDDCYWIISYDNTERINELYSWVEKKVEFTLTHSINKSRKGKEILFFSNKIVKIDLDPIQKYI</sequence>
<comment type="catalytic activity">
    <reaction evidence="6">
        <text>a 2'-deoxyadenosine in DNA + S-adenosyl-L-methionine = an N(6)-methyl-2'-deoxyadenosine in DNA + S-adenosyl-L-homocysteine + H(+)</text>
        <dbReference type="Rhea" id="RHEA:15197"/>
        <dbReference type="Rhea" id="RHEA-COMP:12418"/>
        <dbReference type="Rhea" id="RHEA-COMP:12419"/>
        <dbReference type="ChEBI" id="CHEBI:15378"/>
        <dbReference type="ChEBI" id="CHEBI:57856"/>
        <dbReference type="ChEBI" id="CHEBI:59789"/>
        <dbReference type="ChEBI" id="CHEBI:90615"/>
        <dbReference type="ChEBI" id="CHEBI:90616"/>
        <dbReference type="EC" id="2.1.1.72"/>
    </reaction>
</comment>
<name>A0AAW8CJU3_9PAST</name>
<dbReference type="InterPro" id="IPR023095">
    <property type="entry name" value="Ade_MeTrfase_dom_2"/>
</dbReference>